<dbReference type="Proteomes" id="UP000277928">
    <property type="component" value="Unassembled WGS sequence"/>
</dbReference>
<evidence type="ECO:0000259" key="5">
    <source>
        <dbReference type="Pfam" id="PF07064"/>
    </source>
</evidence>
<feature type="compositionally biased region" description="Polar residues" evidence="4">
    <location>
        <begin position="156"/>
        <end position="167"/>
    </location>
</feature>
<evidence type="ECO:0000313" key="7">
    <source>
        <dbReference type="Proteomes" id="UP000277928"/>
    </source>
</evidence>
<comment type="subcellular location">
    <subcellularLocation>
        <location evidence="1">Membrane</location>
    </subcellularLocation>
</comment>
<dbReference type="GO" id="GO:0006886">
    <property type="term" value="P:intracellular protein transport"/>
    <property type="evidence" value="ECO:0007669"/>
    <property type="project" value="InterPro"/>
</dbReference>
<evidence type="ECO:0000256" key="2">
    <source>
        <dbReference type="ARBA" id="ARBA00023136"/>
    </source>
</evidence>
<dbReference type="OrthoDB" id="5871415at2759"/>
<dbReference type="InterPro" id="IPR009771">
    <property type="entry name" value="RIC1_C"/>
</dbReference>
<dbReference type="GO" id="GO:0042147">
    <property type="term" value="P:retrograde transport, endosome to Golgi"/>
    <property type="evidence" value="ECO:0007669"/>
    <property type="project" value="TreeGrafter"/>
</dbReference>
<sequence>LPRVVAFIQEFPNYLQTIAHCARKTELALWPSLFAVTGHPRELFEKCISDAQLETAVSFLIILQNTESSSASQEVLVRIKKSALFVDFLKSEELSYPLKHATVLLEEALSKRQWLTARDIVRFLRAIDPSDIDDPSRTPPCMIPAKFAGMIKRPRPSQQDGGCSSPSARKDSAGKKISKMNSFDASLSPGSVGSSVSYLDDVLYQHAVHLLEDYSVKDLGAFAAYLDFNLISWLRMQRQTVARISDFPLALMRLHAQFKWPYPLVSQSIVEQLTKQIESIKFSPSTASLDSLQSLSTVSGNAFLSAEEQRSASIGYVNLNSVSIDGNGDGKPVCKQSTSSLVSTESLSNSCGDWEGFEKICGESAARGSQESELELKYMLDVMYEAGCASWTLLLCLLRRDVSFLSTRFSQKFVQSCGPDTVNELQKGLGQLQSWASVNCFGYRTLIDAYRRHLLVIEGGNGERTVSKASSLAAGYCSNSLLSTNSSRVEMNGNPELGGEIPPVIEQTISPTLGCSSVPDGHIEQNGTIGKINSVSSGQLPTVAAMNLIKTTFTPPRENGEIGNGYVDIDSCSVVSDVSVVGHEQCNLM</sequence>
<gene>
    <name evidence="6" type="ORF">NLS_LOCUS9107</name>
</gene>
<keyword evidence="7" id="KW-1185">Reference proteome</keyword>
<feature type="region of interest" description="Disordered" evidence="4">
    <location>
        <begin position="153"/>
        <end position="174"/>
    </location>
</feature>
<dbReference type="AlphaFoldDB" id="A0A3P6TMI4"/>
<dbReference type="GO" id="GO:0034066">
    <property type="term" value="C:Ric1-Rgp1 guanyl-nucleotide exchange factor complex"/>
    <property type="evidence" value="ECO:0007669"/>
    <property type="project" value="InterPro"/>
</dbReference>
<name>A0A3P6TMI4_LITSI</name>
<accession>A0A3P6TMI4</accession>
<evidence type="ECO:0000256" key="1">
    <source>
        <dbReference type="ARBA" id="ARBA00004370"/>
    </source>
</evidence>
<protein>
    <recommendedName>
        <fullName evidence="3">Protein RIC1 homolog</fullName>
    </recommendedName>
</protein>
<proteinExistence type="predicted"/>
<evidence type="ECO:0000256" key="3">
    <source>
        <dbReference type="ARBA" id="ARBA00029879"/>
    </source>
</evidence>
<dbReference type="InterPro" id="IPR040096">
    <property type="entry name" value="Ric1"/>
</dbReference>
<dbReference type="GO" id="GO:0005829">
    <property type="term" value="C:cytosol"/>
    <property type="evidence" value="ECO:0007669"/>
    <property type="project" value="TreeGrafter"/>
</dbReference>
<dbReference type="OMA" id="LMTEACC"/>
<dbReference type="Pfam" id="PF07064">
    <property type="entry name" value="RIC1"/>
    <property type="match status" value="1"/>
</dbReference>
<dbReference type="EMBL" id="UYRX01001366">
    <property type="protein sequence ID" value="VDK89362.1"/>
    <property type="molecule type" value="Genomic_DNA"/>
</dbReference>
<evidence type="ECO:0000313" key="6">
    <source>
        <dbReference type="EMBL" id="VDK89362.1"/>
    </source>
</evidence>
<feature type="non-terminal residue" evidence="6">
    <location>
        <position position="1"/>
    </location>
</feature>
<dbReference type="STRING" id="42156.A0A3P6TMI4"/>
<reference evidence="6 7" key="1">
    <citation type="submission" date="2018-08" db="EMBL/GenBank/DDBJ databases">
        <authorList>
            <person name="Laetsch R D."/>
            <person name="Stevens L."/>
            <person name="Kumar S."/>
            <person name="Blaxter L. M."/>
        </authorList>
    </citation>
    <scope>NUCLEOTIDE SEQUENCE [LARGE SCALE GENOMIC DNA]</scope>
</reference>
<evidence type="ECO:0000256" key="4">
    <source>
        <dbReference type="SAM" id="MobiDB-lite"/>
    </source>
</evidence>
<organism evidence="6 7">
    <name type="scientific">Litomosoides sigmodontis</name>
    <name type="common">Filarial nematode worm</name>
    <dbReference type="NCBI Taxonomy" id="42156"/>
    <lineage>
        <taxon>Eukaryota</taxon>
        <taxon>Metazoa</taxon>
        <taxon>Ecdysozoa</taxon>
        <taxon>Nematoda</taxon>
        <taxon>Chromadorea</taxon>
        <taxon>Rhabditida</taxon>
        <taxon>Spirurina</taxon>
        <taxon>Spiruromorpha</taxon>
        <taxon>Filarioidea</taxon>
        <taxon>Onchocercidae</taxon>
        <taxon>Litomosoides</taxon>
    </lineage>
</organism>
<feature type="domain" description="RIC1 C-terminal alpha solenoid region" evidence="5">
    <location>
        <begin position="1"/>
        <end position="131"/>
    </location>
</feature>
<keyword evidence="2" id="KW-0472">Membrane</keyword>
<dbReference type="PANTHER" id="PTHR22746">
    <property type="entry name" value="RAB6A-GEF COMPLEX PARTNER PROTEIN 1"/>
    <property type="match status" value="1"/>
</dbReference>
<dbReference type="GO" id="GO:0000139">
    <property type="term" value="C:Golgi membrane"/>
    <property type="evidence" value="ECO:0007669"/>
    <property type="project" value="TreeGrafter"/>
</dbReference>
<dbReference type="PANTHER" id="PTHR22746:SF10">
    <property type="entry name" value="GUANINE NUCLEOTIDE EXCHANGE FACTOR SUBUNIT RIC1"/>
    <property type="match status" value="1"/>
</dbReference>